<dbReference type="GO" id="GO:0015078">
    <property type="term" value="F:proton transmembrane transporter activity"/>
    <property type="evidence" value="ECO:0007669"/>
    <property type="project" value="InterPro"/>
</dbReference>
<dbReference type="InterPro" id="IPR023574">
    <property type="entry name" value="Ribosomal_uL4_dom_sf"/>
</dbReference>
<dbReference type="PANTHER" id="PTHR10746">
    <property type="entry name" value="50S RIBOSOMAL PROTEIN L4"/>
    <property type="match status" value="1"/>
</dbReference>
<dbReference type="SUPFAM" id="SSF52166">
    <property type="entry name" value="Ribosomal protein L4"/>
    <property type="match status" value="1"/>
</dbReference>
<evidence type="ECO:0000256" key="13">
    <source>
        <dbReference type="SAM" id="MobiDB-lite"/>
    </source>
</evidence>
<evidence type="ECO:0000256" key="10">
    <source>
        <dbReference type="ARBA" id="ARBA00023274"/>
    </source>
</evidence>
<dbReference type="GO" id="GO:0006412">
    <property type="term" value="P:translation"/>
    <property type="evidence" value="ECO:0007669"/>
    <property type="project" value="InterPro"/>
</dbReference>
<sequence length="671" mass="76617">MKIIELSKRKKEKPLFTLTITHTTFPSTNTASISNALINPTLSLPISLTSTSIYANPTFIPNTYNDNDNEPLASKYQINNLLKRILEISLPLFAVFMLIALLFTYCMFKRKLKQRKNLKILEMLHEQQLQQRSNCSISKSSASSFEIKENTKIRWKSVISSRKSGIHEFYDEIEEKKNSEIGKHAVKEKLHPTGDANLKSILKVKENPIINKSLPWQSSVQAWLLNKADANPLGIIELNKKIFYNLPIRQDLIKRSLMYEKSWMEQGTESTKNLGQVRGSTRKPFPQKGRGKARVGTLRAPNFKGGYNVHGDRPHNKKINIQKKVYDAAIRAALSAKFQQSQVIILNDLTLDNDDKSSLRSLIKTFGLEGRKIYFIYGNEEPEKFLIRSSNQFIYKKPDVDNPKLVNGEKPILVTSARNVSVGPLLDFEILVLDKLAVEVLEQIFPSLIRKNGLTASNNLLKNLVRPYSSEKDPKETALNLINMFPGKNMVAKTSSILAASSIAAFAISKEIYIIDAEFLEMWCIFGAYFVWYKAFGEAAKEYLRERKENVRRVLNEARNDHQAVVQERMNHIGKLSDVVEVTENLYGMSKELAKMEAEIFELKQRVNFQQEVKSTLDSWVRHEQSVREKQQQLLAASVIESVTAKLRTPRMYDQILAQTLADVEQLTKKA</sequence>
<keyword evidence="8" id="KW-0496">Mitochondrion</keyword>
<feature type="transmembrane region" description="Helical" evidence="14">
    <location>
        <begin position="88"/>
        <end position="108"/>
    </location>
</feature>
<dbReference type="PANTHER" id="PTHR10746:SF6">
    <property type="entry name" value="LARGE RIBOSOMAL SUBUNIT PROTEIN UL4M"/>
    <property type="match status" value="1"/>
</dbReference>
<gene>
    <name evidence="15" type="primary">ATP4</name>
    <name evidence="15" type="ORF">HK099_001928</name>
</gene>
<keyword evidence="14" id="KW-1133">Transmembrane helix</keyword>
<evidence type="ECO:0000313" key="16">
    <source>
        <dbReference type="Proteomes" id="UP001211065"/>
    </source>
</evidence>
<evidence type="ECO:0000313" key="15">
    <source>
        <dbReference type="EMBL" id="KAJ3227472.1"/>
    </source>
</evidence>
<dbReference type="AlphaFoldDB" id="A0AAD5XZ93"/>
<evidence type="ECO:0000256" key="12">
    <source>
        <dbReference type="SAM" id="Coils"/>
    </source>
</evidence>
<dbReference type="Gene3D" id="1.20.5.2210">
    <property type="match status" value="1"/>
</dbReference>
<dbReference type="InterPro" id="IPR013005">
    <property type="entry name" value="Ribosomal_uL4-like"/>
</dbReference>
<dbReference type="GO" id="GO:0031966">
    <property type="term" value="C:mitochondrial membrane"/>
    <property type="evidence" value="ECO:0007669"/>
    <property type="project" value="UniProtKB-SubCell"/>
</dbReference>
<protein>
    <recommendedName>
        <fullName evidence="11">Large ribosomal subunit protein uL4m</fullName>
    </recommendedName>
</protein>
<evidence type="ECO:0000256" key="2">
    <source>
        <dbReference type="ARBA" id="ARBA00010528"/>
    </source>
</evidence>
<keyword evidence="4" id="KW-0138">CF(0)</keyword>
<name>A0AAD5XZ93_9FUNG</name>
<feature type="region of interest" description="Disordered" evidence="13">
    <location>
        <begin position="270"/>
        <end position="294"/>
    </location>
</feature>
<dbReference type="GO" id="GO:1990904">
    <property type="term" value="C:ribonucleoprotein complex"/>
    <property type="evidence" value="ECO:0007669"/>
    <property type="project" value="UniProtKB-KW"/>
</dbReference>
<evidence type="ECO:0000256" key="11">
    <source>
        <dbReference type="ARBA" id="ARBA00040565"/>
    </source>
</evidence>
<dbReference type="Pfam" id="PF00573">
    <property type="entry name" value="Ribosomal_L4"/>
    <property type="match status" value="1"/>
</dbReference>
<proteinExistence type="inferred from homology"/>
<comment type="subcellular location">
    <subcellularLocation>
        <location evidence="1">Mitochondrion membrane</location>
    </subcellularLocation>
</comment>
<dbReference type="GO" id="GO:0015986">
    <property type="term" value="P:proton motive force-driven ATP synthesis"/>
    <property type="evidence" value="ECO:0007669"/>
    <property type="project" value="InterPro"/>
</dbReference>
<keyword evidence="14" id="KW-0812">Transmembrane</keyword>
<keyword evidence="12" id="KW-0175">Coiled coil</keyword>
<organism evidence="15 16">
    <name type="scientific">Clydaea vesicula</name>
    <dbReference type="NCBI Taxonomy" id="447962"/>
    <lineage>
        <taxon>Eukaryota</taxon>
        <taxon>Fungi</taxon>
        <taxon>Fungi incertae sedis</taxon>
        <taxon>Chytridiomycota</taxon>
        <taxon>Chytridiomycota incertae sedis</taxon>
        <taxon>Chytridiomycetes</taxon>
        <taxon>Lobulomycetales</taxon>
        <taxon>Lobulomycetaceae</taxon>
        <taxon>Clydaea</taxon>
    </lineage>
</organism>
<keyword evidence="3" id="KW-0813">Transport</keyword>
<keyword evidence="16" id="KW-1185">Reference proteome</keyword>
<comment type="similarity">
    <text evidence="2">Belongs to the universal ribosomal protein uL4 family.</text>
</comment>
<dbReference type="Pfam" id="PF05405">
    <property type="entry name" value="Mt_ATP-synt_B"/>
    <property type="match status" value="1"/>
</dbReference>
<comment type="caution">
    <text evidence="15">The sequence shown here is derived from an EMBL/GenBank/DDBJ whole genome shotgun (WGS) entry which is preliminary data.</text>
</comment>
<evidence type="ECO:0000256" key="14">
    <source>
        <dbReference type="SAM" id="Phobius"/>
    </source>
</evidence>
<evidence type="ECO:0000256" key="7">
    <source>
        <dbReference type="ARBA" id="ARBA00023065"/>
    </source>
</evidence>
<feature type="coiled-coil region" evidence="12">
    <location>
        <begin position="541"/>
        <end position="568"/>
    </location>
</feature>
<keyword evidence="9 14" id="KW-0472">Membrane</keyword>
<dbReference type="SUPFAM" id="SSF161060">
    <property type="entry name" value="ATP synthase B chain-like"/>
    <property type="match status" value="1"/>
</dbReference>
<dbReference type="Gene3D" id="3.40.1370.10">
    <property type="match status" value="1"/>
</dbReference>
<evidence type="ECO:0000256" key="3">
    <source>
        <dbReference type="ARBA" id="ARBA00022448"/>
    </source>
</evidence>
<keyword evidence="5" id="KW-0375">Hydrogen ion transport</keyword>
<evidence type="ECO:0000256" key="4">
    <source>
        <dbReference type="ARBA" id="ARBA00022547"/>
    </source>
</evidence>
<evidence type="ECO:0000256" key="8">
    <source>
        <dbReference type="ARBA" id="ARBA00023128"/>
    </source>
</evidence>
<dbReference type="InterPro" id="IPR002136">
    <property type="entry name" value="Ribosomal_uL4"/>
</dbReference>
<keyword evidence="7" id="KW-0406">Ion transport</keyword>
<evidence type="ECO:0000256" key="9">
    <source>
        <dbReference type="ARBA" id="ARBA00023136"/>
    </source>
</evidence>
<reference evidence="15" key="1">
    <citation type="submission" date="2020-05" db="EMBL/GenBank/DDBJ databases">
        <title>Phylogenomic resolution of chytrid fungi.</title>
        <authorList>
            <person name="Stajich J.E."/>
            <person name="Amses K."/>
            <person name="Simmons R."/>
            <person name="Seto K."/>
            <person name="Myers J."/>
            <person name="Bonds A."/>
            <person name="Quandt C.A."/>
            <person name="Barry K."/>
            <person name="Liu P."/>
            <person name="Grigoriev I."/>
            <person name="Longcore J.E."/>
            <person name="James T.Y."/>
        </authorList>
    </citation>
    <scope>NUCLEOTIDE SEQUENCE</scope>
    <source>
        <strain evidence="15">JEL0476</strain>
    </source>
</reference>
<evidence type="ECO:0000256" key="6">
    <source>
        <dbReference type="ARBA" id="ARBA00022980"/>
    </source>
</evidence>
<dbReference type="Proteomes" id="UP001211065">
    <property type="component" value="Unassembled WGS sequence"/>
</dbReference>
<keyword evidence="10" id="KW-0687">Ribonucleoprotein</keyword>
<accession>A0AAD5XZ93</accession>
<keyword evidence="6" id="KW-0689">Ribosomal protein</keyword>
<dbReference type="InterPro" id="IPR008688">
    <property type="entry name" value="ATP_synth_Bsub_B/MI25"/>
</dbReference>
<dbReference type="GO" id="GO:0003735">
    <property type="term" value="F:structural constituent of ribosome"/>
    <property type="evidence" value="ECO:0007669"/>
    <property type="project" value="InterPro"/>
</dbReference>
<dbReference type="GO" id="GO:0005840">
    <property type="term" value="C:ribosome"/>
    <property type="evidence" value="ECO:0007669"/>
    <property type="project" value="UniProtKB-KW"/>
</dbReference>
<evidence type="ECO:0000256" key="1">
    <source>
        <dbReference type="ARBA" id="ARBA00004325"/>
    </source>
</evidence>
<evidence type="ECO:0000256" key="5">
    <source>
        <dbReference type="ARBA" id="ARBA00022781"/>
    </source>
</evidence>
<dbReference type="EMBL" id="JADGJW010000016">
    <property type="protein sequence ID" value="KAJ3227472.1"/>
    <property type="molecule type" value="Genomic_DNA"/>
</dbReference>
<dbReference type="GO" id="GO:0045259">
    <property type="term" value="C:proton-transporting ATP synthase complex"/>
    <property type="evidence" value="ECO:0007669"/>
    <property type="project" value="UniProtKB-KW"/>
</dbReference>